<organism evidence="2 3">
    <name type="scientific">Morchella conica CCBAS932</name>
    <dbReference type="NCBI Taxonomy" id="1392247"/>
    <lineage>
        <taxon>Eukaryota</taxon>
        <taxon>Fungi</taxon>
        <taxon>Dikarya</taxon>
        <taxon>Ascomycota</taxon>
        <taxon>Pezizomycotina</taxon>
        <taxon>Pezizomycetes</taxon>
        <taxon>Pezizales</taxon>
        <taxon>Morchellaceae</taxon>
        <taxon>Morchella</taxon>
    </lineage>
</organism>
<evidence type="ECO:0000313" key="3">
    <source>
        <dbReference type="Proteomes" id="UP000277580"/>
    </source>
</evidence>
<reference evidence="2 3" key="1">
    <citation type="journal article" date="2018" name="Nat. Ecol. Evol.">
        <title>Pezizomycetes genomes reveal the molecular basis of ectomycorrhizal truffle lifestyle.</title>
        <authorList>
            <person name="Murat C."/>
            <person name="Payen T."/>
            <person name="Noel B."/>
            <person name="Kuo A."/>
            <person name="Morin E."/>
            <person name="Chen J."/>
            <person name="Kohler A."/>
            <person name="Krizsan K."/>
            <person name="Balestrini R."/>
            <person name="Da Silva C."/>
            <person name="Montanini B."/>
            <person name="Hainaut M."/>
            <person name="Levati E."/>
            <person name="Barry K.W."/>
            <person name="Belfiori B."/>
            <person name="Cichocki N."/>
            <person name="Clum A."/>
            <person name="Dockter R.B."/>
            <person name="Fauchery L."/>
            <person name="Guy J."/>
            <person name="Iotti M."/>
            <person name="Le Tacon F."/>
            <person name="Lindquist E.A."/>
            <person name="Lipzen A."/>
            <person name="Malagnac F."/>
            <person name="Mello A."/>
            <person name="Molinier V."/>
            <person name="Miyauchi S."/>
            <person name="Poulain J."/>
            <person name="Riccioni C."/>
            <person name="Rubini A."/>
            <person name="Sitrit Y."/>
            <person name="Splivallo R."/>
            <person name="Traeger S."/>
            <person name="Wang M."/>
            <person name="Zifcakova L."/>
            <person name="Wipf D."/>
            <person name="Zambonelli A."/>
            <person name="Paolocci F."/>
            <person name="Nowrousian M."/>
            <person name="Ottonello S."/>
            <person name="Baldrian P."/>
            <person name="Spatafora J.W."/>
            <person name="Henrissat B."/>
            <person name="Nagy L.G."/>
            <person name="Aury J.M."/>
            <person name="Wincker P."/>
            <person name="Grigoriev I.V."/>
            <person name="Bonfante P."/>
            <person name="Martin F.M."/>
        </authorList>
    </citation>
    <scope>NUCLEOTIDE SEQUENCE [LARGE SCALE GENOMIC DNA]</scope>
    <source>
        <strain evidence="2 3">CCBAS932</strain>
    </source>
</reference>
<keyword evidence="1" id="KW-0732">Signal</keyword>
<feature type="chain" id="PRO_5017929293" description="Secreted protein" evidence="1">
    <location>
        <begin position="20"/>
        <end position="140"/>
    </location>
</feature>
<evidence type="ECO:0000313" key="2">
    <source>
        <dbReference type="EMBL" id="RPB10268.1"/>
    </source>
</evidence>
<dbReference type="EMBL" id="ML119144">
    <property type="protein sequence ID" value="RPB10268.1"/>
    <property type="molecule type" value="Genomic_DNA"/>
</dbReference>
<keyword evidence="3" id="KW-1185">Reference proteome</keyword>
<dbReference type="InParanoid" id="A0A3N4KLI3"/>
<name>A0A3N4KLI3_9PEZI</name>
<proteinExistence type="predicted"/>
<evidence type="ECO:0008006" key="4">
    <source>
        <dbReference type="Google" id="ProtNLM"/>
    </source>
</evidence>
<accession>A0A3N4KLI3</accession>
<evidence type="ECO:0000256" key="1">
    <source>
        <dbReference type="SAM" id="SignalP"/>
    </source>
</evidence>
<sequence>MSFMGFCFPFFFFALIGDGNSVLGIGRHPSINLQFPKQECLAIQDNHQQEFCGGRGRDPIWSISIVRSLDTISIGSFCPAVHAVEGGWLLWRVRSTRTLFCRAFVQLTCTQIPLIMLVGTSKQYTYIRLIELLFVHWYIM</sequence>
<feature type="signal peptide" evidence="1">
    <location>
        <begin position="1"/>
        <end position="19"/>
    </location>
</feature>
<dbReference type="Proteomes" id="UP000277580">
    <property type="component" value="Unassembled WGS sequence"/>
</dbReference>
<protein>
    <recommendedName>
        <fullName evidence="4">Secreted protein</fullName>
    </recommendedName>
</protein>
<gene>
    <name evidence="2" type="ORF">P167DRAFT_270630</name>
</gene>
<dbReference type="AlphaFoldDB" id="A0A3N4KLI3"/>